<evidence type="ECO:0000256" key="2">
    <source>
        <dbReference type="SAM" id="SignalP"/>
    </source>
</evidence>
<name>A0A420T9A6_GIBIN</name>
<feature type="compositionally biased region" description="Polar residues" evidence="1">
    <location>
        <begin position="1072"/>
        <end position="1082"/>
    </location>
</feature>
<evidence type="ECO:0000259" key="3">
    <source>
        <dbReference type="PROSITE" id="PS50948"/>
    </source>
</evidence>
<feature type="region of interest" description="Disordered" evidence="1">
    <location>
        <begin position="620"/>
        <end position="736"/>
    </location>
</feature>
<protein>
    <recommendedName>
        <fullName evidence="3">Apple domain-containing protein</fullName>
    </recommendedName>
</protein>
<feature type="region of interest" description="Disordered" evidence="1">
    <location>
        <begin position="865"/>
        <end position="893"/>
    </location>
</feature>
<feature type="compositionally biased region" description="Low complexity" evidence="1">
    <location>
        <begin position="911"/>
        <end position="928"/>
    </location>
</feature>
<dbReference type="PROSITE" id="PS51257">
    <property type="entry name" value="PROKAR_LIPOPROTEIN"/>
    <property type="match status" value="1"/>
</dbReference>
<feature type="compositionally biased region" description="Low complexity" evidence="1">
    <location>
        <begin position="624"/>
        <end position="635"/>
    </location>
</feature>
<evidence type="ECO:0000313" key="5">
    <source>
        <dbReference type="Proteomes" id="UP000283569"/>
    </source>
</evidence>
<organism evidence="4 5">
    <name type="scientific">Gibberella intermedia</name>
    <name type="common">Bulb rot disease fungus</name>
    <name type="synonym">Fusarium proliferatum</name>
    <dbReference type="NCBI Taxonomy" id="948311"/>
    <lineage>
        <taxon>Eukaryota</taxon>
        <taxon>Fungi</taxon>
        <taxon>Dikarya</taxon>
        <taxon>Ascomycota</taxon>
        <taxon>Pezizomycotina</taxon>
        <taxon>Sordariomycetes</taxon>
        <taxon>Hypocreomycetidae</taxon>
        <taxon>Hypocreales</taxon>
        <taxon>Nectriaceae</taxon>
        <taxon>Fusarium</taxon>
        <taxon>Fusarium fujikuroi species complex</taxon>
    </lineage>
</organism>
<feature type="region of interest" description="Disordered" evidence="1">
    <location>
        <begin position="1067"/>
        <end position="1237"/>
    </location>
</feature>
<feature type="compositionally biased region" description="Polar residues" evidence="1">
    <location>
        <begin position="637"/>
        <end position="652"/>
    </location>
</feature>
<dbReference type="PROSITE" id="PS50948">
    <property type="entry name" value="PAN"/>
    <property type="match status" value="1"/>
</dbReference>
<gene>
    <name evidence="4" type="ORF">BFJ72_g7577</name>
</gene>
<reference evidence="4 5" key="1">
    <citation type="journal article" date="2018" name="Sci. Rep.">
        <title>Characterisation of pathogen-specific regions and novel effector candidates in Fusarium oxysporum f. sp. cepae.</title>
        <authorList>
            <person name="Armitage A.D."/>
            <person name="Taylor A."/>
            <person name="Sobczyk M.K."/>
            <person name="Baxter L."/>
            <person name="Greenfield B.P."/>
            <person name="Bates H.J."/>
            <person name="Wilson F."/>
            <person name="Jackson A.C."/>
            <person name="Ott S."/>
            <person name="Harrison R.J."/>
            <person name="Clarkson J.P."/>
        </authorList>
    </citation>
    <scope>NUCLEOTIDE SEQUENCE [LARGE SCALE GENOMIC DNA]</scope>
    <source>
        <strain evidence="4 5">Fp_A8</strain>
    </source>
</reference>
<dbReference type="Proteomes" id="UP000283569">
    <property type="component" value="Unassembled WGS sequence"/>
</dbReference>
<accession>A0A420T9A6</accession>
<evidence type="ECO:0000256" key="1">
    <source>
        <dbReference type="SAM" id="MobiDB-lite"/>
    </source>
</evidence>
<sequence>MRLQLGLLALWASTAMAGSCQQGTVEGPYTAQNVAFDVMCGQGLSGTSSYSSQAAMNAGTIEECMVACANDPSCIAIMWDAIPICYLFTEVTGSYSYYTDIAVRQQPSTSTSLASSTTSSAAATSSAAPQCQAGTYTSSTDNVQFNTACGRYYVGTEISNAVTSDLQDCMDMCASDSTCVAVSLAYSGNVCHLLSHIDYSTPDASWDLGVVSSRPSLTSSTSSADSTSSTDITSSADSTSSAPAATSSSPPACQDGTYSGTINQFTIKCDASPNGYQTLTSLGTGYTLETCLQACDVDSQCDGAVFAEQNGYCIVYQGALSATYSSVGSDYIYKMPASSSASSTSSASPSSSLLSTSSISLTSSTTSSSASSTTSSAPLTCAQLGGTYTGASNTIFEVTCGAVLGGSYSTVALVDSFEQCMDLCQIDSTCIGVSFFVSMSRCYTFVEYDGSTVIAVYDLAIIPARLPSTSSTFSADSTSTSATSASLTTVASSTETLTPTSSTPTSTSSTSASSDTSSSPTSSMATSSMFTSLTSEFTSSSATSSEFTSSTATLSTTTSLTTTTSTPSTTLSISTTLPTSSEPMFSDTTSWSTVESRTQSESQSTFLSTYLSTSVVSESTLNPTTSTSAESSLLSPILTNTTPSSMEISTGATSASTENLSSETSSSESTTVSFSSRGPEASSSSASQTTAETESTEISTQQQTSPATSVSAPESSTSPSLTTSTTSSTPSASPRNIQVLDGYDFVACLRSDEGFPTFTEVATQANMTTEICVDLSAGSIYVGVYEEQVLQQSRVIKLTPIRTCYKADSIDGSEIVEDERCGLRCPGDPTLFCGGTTGGAGRRRAIPSNRLLTLYRQAVSASSSSSASTSFSSSFSSSPPSSGASQASGKRGFSSTSASTAQISYTRSVSSSSISSPATSASSTVPESGSISSTPFPTQPGPIRAIHVTKGVTYTEIVIAETVTTVTYVTIDPSQPEVLISTCILVTLQYTPCNCDHQEYPPVDMTTIISSCDACGYQGQDVVTMVVPVAACETGSGTYNPSGLIEGEAWNHRYPDQIEGHQIYTGNDADAKSQSQPTQGEQNHQEPDYEDGSDIEAATEGSGGEAENKQPVPPQLTQGRGNGKGPDYKNGPLNTRAASQGPEEKERKGKTANPLPTQDQHNTDRPGDEKDQSSFAVQTSAEDNTKNGPILSASQPSSALNPSKSLPPQDQQFSSDSFPIQTSVVPAPAPDTSTSPSQLVTVHGHHPAVSTTFATEVDVTKEAEAPDSTYSFSPLGSGESSSIPSLIPSSKACRNQVMYWSVMVVMAGVVLVF</sequence>
<feature type="compositionally biased region" description="Low complexity" evidence="1">
    <location>
        <begin position="653"/>
        <end position="734"/>
    </location>
</feature>
<evidence type="ECO:0000313" key="4">
    <source>
        <dbReference type="EMBL" id="RKL38115.1"/>
    </source>
</evidence>
<feature type="compositionally biased region" description="Polar residues" evidence="1">
    <location>
        <begin position="1192"/>
        <end position="1224"/>
    </location>
</feature>
<feature type="compositionally biased region" description="Polar residues" evidence="1">
    <location>
        <begin position="1173"/>
        <end position="1182"/>
    </location>
</feature>
<feature type="domain" description="Apple" evidence="3">
    <location>
        <begin position="20"/>
        <end position="102"/>
    </location>
</feature>
<keyword evidence="2" id="KW-0732">Signal</keyword>
<feature type="chain" id="PRO_5019189322" description="Apple domain-containing protein" evidence="2">
    <location>
        <begin position="18"/>
        <end position="1313"/>
    </location>
</feature>
<comment type="caution">
    <text evidence="4">The sequence shown here is derived from an EMBL/GenBank/DDBJ whole genome shotgun (WGS) entry which is preliminary data.</text>
</comment>
<feature type="compositionally biased region" description="Low complexity" evidence="1">
    <location>
        <begin position="865"/>
        <end position="889"/>
    </location>
</feature>
<dbReference type="EMBL" id="MRDB01000024">
    <property type="protein sequence ID" value="RKL38115.1"/>
    <property type="molecule type" value="Genomic_DNA"/>
</dbReference>
<feature type="compositionally biased region" description="Polar residues" evidence="1">
    <location>
        <begin position="586"/>
        <end position="605"/>
    </location>
</feature>
<dbReference type="Pfam" id="PF14295">
    <property type="entry name" value="PAN_4"/>
    <property type="match status" value="1"/>
</dbReference>
<dbReference type="SMART" id="SM00473">
    <property type="entry name" value="PAN_AP"/>
    <property type="match status" value="3"/>
</dbReference>
<feature type="region of interest" description="Disordered" evidence="1">
    <location>
        <begin position="553"/>
        <end position="605"/>
    </location>
</feature>
<proteinExistence type="predicted"/>
<feature type="region of interest" description="Disordered" evidence="1">
    <location>
        <begin position="216"/>
        <end position="253"/>
    </location>
</feature>
<dbReference type="InterPro" id="IPR003609">
    <property type="entry name" value="Pan_app"/>
</dbReference>
<feature type="region of interest" description="Disordered" evidence="1">
    <location>
        <begin position="490"/>
        <end position="521"/>
    </location>
</feature>
<feature type="signal peptide" evidence="2">
    <location>
        <begin position="1"/>
        <end position="17"/>
    </location>
</feature>
<feature type="region of interest" description="Disordered" evidence="1">
    <location>
        <begin position="911"/>
        <end position="942"/>
    </location>
</feature>
<feature type="compositionally biased region" description="Low complexity" evidence="1">
    <location>
        <begin position="216"/>
        <end position="252"/>
    </location>
</feature>
<feature type="compositionally biased region" description="Basic and acidic residues" evidence="1">
    <location>
        <begin position="1161"/>
        <end position="1172"/>
    </location>
</feature>
<dbReference type="Pfam" id="PF00024">
    <property type="entry name" value="PAN_1"/>
    <property type="match status" value="3"/>
</dbReference>
<feature type="compositionally biased region" description="Low complexity" evidence="1">
    <location>
        <begin position="553"/>
        <end position="583"/>
    </location>
</feature>